<comment type="caution">
    <text evidence="1">The sequence shown here is derived from an EMBL/GenBank/DDBJ whole genome shotgun (WGS) entry which is preliminary data.</text>
</comment>
<dbReference type="Proteomes" id="UP000016860">
    <property type="component" value="Unassembled WGS sequence"/>
</dbReference>
<name>U4R6Y6_9FIRM</name>
<sequence length="98" mass="11659">MFNKKNDIFKSRESFILSCMDRRIDELSDEFINSADCPELYNKYQYILKKLANILPSETFALVLELDSINGKLSSDNQTFFYKQGFFDCRRVFKFLNK</sequence>
<dbReference type="RefSeq" id="WP_020813726.1">
    <property type="nucleotide sequence ID" value="NZ_ATAY01000006.1"/>
</dbReference>
<dbReference type="PATRIC" id="fig|1330534.3.peg.60"/>
<reference evidence="1 2" key="1">
    <citation type="journal article" date="2013" name="Genome Announc.">
        <title>Draft Genome Sequence of the Cellulolytic Bacterium Clostridium papyrosolvens C7 (ATCC 700395).</title>
        <authorList>
            <person name="Zepeda V."/>
            <person name="Dassa B."/>
            <person name="Borovok I."/>
            <person name="Lamed R."/>
            <person name="Bayer E.A."/>
            <person name="Cate J.H."/>
        </authorList>
    </citation>
    <scope>NUCLEOTIDE SEQUENCE [LARGE SCALE GENOMIC DNA]</scope>
    <source>
        <strain evidence="1 2">C7</strain>
    </source>
</reference>
<protein>
    <submittedName>
        <fullName evidence="1">Uncharacterized protein</fullName>
    </submittedName>
</protein>
<organism evidence="1 2">
    <name type="scientific">Ruminiclostridium papyrosolvens C7</name>
    <dbReference type="NCBI Taxonomy" id="1330534"/>
    <lineage>
        <taxon>Bacteria</taxon>
        <taxon>Bacillati</taxon>
        <taxon>Bacillota</taxon>
        <taxon>Clostridia</taxon>
        <taxon>Eubacteriales</taxon>
        <taxon>Oscillospiraceae</taxon>
        <taxon>Ruminiclostridium</taxon>
    </lineage>
</organism>
<accession>U4R6Y6</accession>
<proteinExistence type="predicted"/>
<gene>
    <name evidence="1" type="ORF">L323_00285</name>
</gene>
<evidence type="ECO:0000313" key="2">
    <source>
        <dbReference type="Proteomes" id="UP000016860"/>
    </source>
</evidence>
<dbReference type="OrthoDB" id="1739748at2"/>
<dbReference type="AlphaFoldDB" id="U4R6Y6"/>
<dbReference type="EMBL" id="ATAY01000006">
    <property type="protein sequence ID" value="EPR14431.1"/>
    <property type="molecule type" value="Genomic_DNA"/>
</dbReference>
<evidence type="ECO:0000313" key="1">
    <source>
        <dbReference type="EMBL" id="EPR14431.1"/>
    </source>
</evidence>